<organism evidence="2 3">
    <name type="scientific">Pristionchus mayeri</name>
    <dbReference type="NCBI Taxonomy" id="1317129"/>
    <lineage>
        <taxon>Eukaryota</taxon>
        <taxon>Metazoa</taxon>
        <taxon>Ecdysozoa</taxon>
        <taxon>Nematoda</taxon>
        <taxon>Chromadorea</taxon>
        <taxon>Rhabditida</taxon>
        <taxon>Rhabditina</taxon>
        <taxon>Diplogasteromorpha</taxon>
        <taxon>Diplogasteroidea</taxon>
        <taxon>Neodiplogasteridae</taxon>
        <taxon>Pristionchus</taxon>
    </lineage>
</organism>
<dbReference type="Proteomes" id="UP001328107">
    <property type="component" value="Unassembled WGS sequence"/>
</dbReference>
<proteinExistence type="predicted"/>
<reference evidence="3" key="1">
    <citation type="submission" date="2022-10" db="EMBL/GenBank/DDBJ databases">
        <title>Genome assembly of Pristionchus species.</title>
        <authorList>
            <person name="Yoshida K."/>
            <person name="Sommer R.J."/>
        </authorList>
    </citation>
    <scope>NUCLEOTIDE SEQUENCE [LARGE SCALE GENOMIC DNA]</scope>
    <source>
        <strain evidence="3">RS5460</strain>
    </source>
</reference>
<evidence type="ECO:0000256" key="1">
    <source>
        <dbReference type="SAM" id="MobiDB-lite"/>
    </source>
</evidence>
<dbReference type="EMBL" id="BTRK01000002">
    <property type="protein sequence ID" value="GMR34315.1"/>
    <property type="molecule type" value="Genomic_DNA"/>
</dbReference>
<evidence type="ECO:0000313" key="3">
    <source>
        <dbReference type="Proteomes" id="UP001328107"/>
    </source>
</evidence>
<dbReference type="AlphaFoldDB" id="A0AAN4ZAR9"/>
<gene>
    <name evidence="2" type="ORF">PMAYCL1PPCAC_04510</name>
</gene>
<name>A0AAN4ZAR9_9BILA</name>
<keyword evidence="3" id="KW-1185">Reference proteome</keyword>
<sequence length="224" mass="25864">SHRRNQNYTCERKHDNSKHYEHAAHSLVRRLGPSTGIKGAEADGHHSYDNSDYQRYEEQPSRHQPICPDHLVRFIQGEPNLIGCMHNFIRCIVHCKIGLFDGCPCFSEHVADASLSVPHNIFALNNHKLVDCRLKSRNGSSIISYFLGQCPIPHRVSYPCKIANSIIDLCQCILVVFNLWFLCCTLQARNYVVHWRRAVKLCSKRRIIYLRHCIQSSLRVKVCN</sequence>
<feature type="region of interest" description="Disordered" evidence="1">
    <location>
        <begin position="34"/>
        <end position="55"/>
    </location>
</feature>
<comment type="caution">
    <text evidence="2">The sequence shown here is derived from an EMBL/GenBank/DDBJ whole genome shotgun (WGS) entry which is preliminary data.</text>
</comment>
<feature type="compositionally biased region" description="Basic and acidic residues" evidence="1">
    <location>
        <begin position="40"/>
        <end position="55"/>
    </location>
</feature>
<protein>
    <submittedName>
        <fullName evidence="2">Uncharacterized protein</fullName>
    </submittedName>
</protein>
<evidence type="ECO:0000313" key="2">
    <source>
        <dbReference type="EMBL" id="GMR34315.1"/>
    </source>
</evidence>
<accession>A0AAN4ZAR9</accession>
<feature type="non-terminal residue" evidence="2">
    <location>
        <position position="1"/>
    </location>
</feature>